<dbReference type="PaxDb" id="65489-OBART01G41020.1"/>
<protein>
    <recommendedName>
        <fullName evidence="4">PB1 domain-containing protein</fullName>
    </recommendedName>
</protein>
<dbReference type="CDD" id="cd05992">
    <property type="entry name" value="PB1"/>
    <property type="match status" value="1"/>
</dbReference>
<reference evidence="2" key="2">
    <citation type="submission" date="2015-03" db="UniProtKB">
        <authorList>
            <consortium name="EnsemblPlants"/>
        </authorList>
    </citation>
    <scope>IDENTIFICATION</scope>
</reference>
<evidence type="ECO:0008006" key="4">
    <source>
        <dbReference type="Google" id="ProtNLM"/>
    </source>
</evidence>
<feature type="region of interest" description="Disordered" evidence="1">
    <location>
        <begin position="316"/>
        <end position="366"/>
    </location>
</feature>
<evidence type="ECO:0000256" key="1">
    <source>
        <dbReference type="SAM" id="MobiDB-lite"/>
    </source>
</evidence>
<evidence type="ECO:0000313" key="2">
    <source>
        <dbReference type="EnsemblPlants" id="OBART01G41020.1"/>
    </source>
</evidence>
<dbReference type="HOGENOM" id="CLU_629123_0_0_1"/>
<name>A0A0D3EXK8_9ORYZ</name>
<dbReference type="EnsemblPlants" id="OBART01G41020.1">
    <property type="protein sequence ID" value="OBART01G41020.1"/>
    <property type="gene ID" value="OBART01G41020"/>
</dbReference>
<evidence type="ECO:0000313" key="3">
    <source>
        <dbReference type="Proteomes" id="UP000026960"/>
    </source>
</evidence>
<feature type="region of interest" description="Disordered" evidence="1">
    <location>
        <begin position="1"/>
        <end position="50"/>
    </location>
</feature>
<feature type="compositionally biased region" description="Pro residues" evidence="1">
    <location>
        <begin position="21"/>
        <end position="50"/>
    </location>
</feature>
<keyword evidence="3" id="KW-1185">Reference proteome</keyword>
<proteinExistence type="predicted"/>
<dbReference type="AlphaFoldDB" id="A0A0D3EXK8"/>
<sequence>MGGPTPTGEPPPSLSSSPMRQPSPVPPRPPALAPPQPPAPAPPQPPATAPPSLVPLLLVVPSSSSNEVLPTGENAHVLPMGEDAPMLPMGEDALMLPPSSSKEVVPVPIAVVAPSVGIQDGVDPYSTYVLTVRIIRAGSRFEGAWVFDWTIDSDTTNFKDFVDDICEKYPWGIDETVTVQYLDSGLNLFCTISSDNDLMTMLKCFGQNKTGDVFITINGSSDESIIGKLCTPSVPIPSQACISQISNEPLEDVQIVTSTSTPTLVGPPSKKKRAAAPDSSSCNLTTCANANATSVSSSGPNQTQNQCALLPVTVTEASTPPPKAKAKGKNKAITALPDSPSMSTRSKKKLTSTSPSMSTRSKRKLI</sequence>
<dbReference type="SUPFAM" id="SSF54277">
    <property type="entry name" value="CAD &amp; PB1 domains"/>
    <property type="match status" value="1"/>
</dbReference>
<dbReference type="Proteomes" id="UP000026960">
    <property type="component" value="Chromosome 1"/>
</dbReference>
<dbReference type="Gramene" id="OBART01G41020.1">
    <property type="protein sequence ID" value="OBART01G41020.1"/>
    <property type="gene ID" value="OBART01G41020"/>
</dbReference>
<reference evidence="2" key="1">
    <citation type="journal article" date="2009" name="Rice">
        <title>De Novo Next Generation Sequencing of Plant Genomes.</title>
        <authorList>
            <person name="Rounsley S."/>
            <person name="Marri P.R."/>
            <person name="Yu Y."/>
            <person name="He R."/>
            <person name="Sisneros N."/>
            <person name="Goicoechea J.L."/>
            <person name="Lee S.J."/>
            <person name="Angelova A."/>
            <person name="Kudrna D."/>
            <person name="Luo M."/>
            <person name="Affourtit J."/>
            <person name="Desany B."/>
            <person name="Knight J."/>
            <person name="Niazi F."/>
            <person name="Egholm M."/>
            <person name="Wing R.A."/>
        </authorList>
    </citation>
    <scope>NUCLEOTIDE SEQUENCE [LARGE SCALE GENOMIC DNA]</scope>
    <source>
        <strain evidence="2">cv. IRGC 105608</strain>
    </source>
</reference>
<organism evidence="2">
    <name type="scientific">Oryza barthii</name>
    <dbReference type="NCBI Taxonomy" id="65489"/>
    <lineage>
        <taxon>Eukaryota</taxon>
        <taxon>Viridiplantae</taxon>
        <taxon>Streptophyta</taxon>
        <taxon>Embryophyta</taxon>
        <taxon>Tracheophyta</taxon>
        <taxon>Spermatophyta</taxon>
        <taxon>Magnoliopsida</taxon>
        <taxon>Liliopsida</taxon>
        <taxon>Poales</taxon>
        <taxon>Poaceae</taxon>
        <taxon>BOP clade</taxon>
        <taxon>Oryzoideae</taxon>
        <taxon>Oryzeae</taxon>
        <taxon>Oryzinae</taxon>
        <taxon>Oryza</taxon>
    </lineage>
</organism>
<accession>A0A0D3EXK8</accession>
<feature type="region of interest" description="Disordered" evidence="1">
    <location>
        <begin position="259"/>
        <end position="281"/>
    </location>
</feature>